<dbReference type="PROSITE" id="PS50977">
    <property type="entry name" value="HTH_TETR_2"/>
    <property type="match status" value="1"/>
</dbReference>
<evidence type="ECO:0000256" key="1">
    <source>
        <dbReference type="ARBA" id="ARBA00023015"/>
    </source>
</evidence>
<dbReference type="Proteomes" id="UP000319213">
    <property type="component" value="Unassembled WGS sequence"/>
</dbReference>
<dbReference type="OrthoDB" id="329481at2"/>
<dbReference type="PRINTS" id="PR00455">
    <property type="entry name" value="HTHTETR"/>
</dbReference>
<evidence type="ECO:0000256" key="2">
    <source>
        <dbReference type="ARBA" id="ARBA00023125"/>
    </source>
</evidence>
<dbReference type="EMBL" id="VFPQ01000001">
    <property type="protein sequence ID" value="TQM74014.1"/>
    <property type="molecule type" value="Genomic_DNA"/>
</dbReference>
<dbReference type="Pfam" id="PF02909">
    <property type="entry name" value="TetR_C_1"/>
    <property type="match status" value="1"/>
</dbReference>
<dbReference type="PANTHER" id="PTHR30055">
    <property type="entry name" value="HTH-TYPE TRANSCRIPTIONAL REGULATOR RUTR"/>
    <property type="match status" value="1"/>
</dbReference>
<evidence type="ECO:0000256" key="3">
    <source>
        <dbReference type="ARBA" id="ARBA00023163"/>
    </source>
</evidence>
<dbReference type="SUPFAM" id="SSF48498">
    <property type="entry name" value="Tetracyclin repressor-like, C-terminal domain"/>
    <property type="match status" value="1"/>
</dbReference>
<feature type="domain" description="HTH tetR-type" evidence="6">
    <location>
        <begin position="30"/>
        <end position="90"/>
    </location>
</feature>
<dbReference type="GO" id="GO:0003700">
    <property type="term" value="F:DNA-binding transcription factor activity"/>
    <property type="evidence" value="ECO:0007669"/>
    <property type="project" value="TreeGrafter"/>
</dbReference>
<reference evidence="7 8" key="1">
    <citation type="submission" date="2019-06" db="EMBL/GenBank/DDBJ databases">
        <title>Sequencing the genomes of 1000 actinobacteria strains.</title>
        <authorList>
            <person name="Klenk H.-P."/>
        </authorList>
    </citation>
    <scope>NUCLEOTIDE SEQUENCE [LARGE SCALE GENOMIC DNA]</scope>
    <source>
        <strain evidence="7 8">DSM 43186</strain>
    </source>
</reference>
<dbReference type="InterPro" id="IPR009057">
    <property type="entry name" value="Homeodomain-like_sf"/>
</dbReference>
<dbReference type="Gene3D" id="1.10.10.60">
    <property type="entry name" value="Homeodomain-like"/>
    <property type="match status" value="1"/>
</dbReference>
<sequence length="243" mass="27507">MTSEPEKAEDSLPPPPWERPAKRTAPARVPLSRDRIIDAAFTVLDRVGFDRLSMRQVAAELGVVVSALYAHVRDKDELLELMYTRAFAGLHVPDPDPERWTEQVKEYARQVRARLRSHRDLARISMRHLPLTREMLPIVERVFAILRAGGLPDDMVTAAADMLSTYVEGFVYEESLWFEHKPEGDPFWEGLGTQMRDYFAALPPDRFPNLVALSGAMFAADNDARFELGLDVILRGLASYAGR</sequence>
<dbReference type="Pfam" id="PF00440">
    <property type="entry name" value="TetR_N"/>
    <property type="match status" value="1"/>
</dbReference>
<dbReference type="InterPro" id="IPR004111">
    <property type="entry name" value="Repressor_TetR_C"/>
</dbReference>
<keyword evidence="1" id="KW-0805">Transcription regulation</keyword>
<dbReference type="InterPro" id="IPR050109">
    <property type="entry name" value="HTH-type_TetR-like_transc_reg"/>
</dbReference>
<name>A0A543ITW7_9ACTN</name>
<dbReference type="Gene3D" id="1.10.357.10">
    <property type="entry name" value="Tetracycline Repressor, domain 2"/>
    <property type="match status" value="1"/>
</dbReference>
<dbReference type="InterPro" id="IPR001647">
    <property type="entry name" value="HTH_TetR"/>
</dbReference>
<keyword evidence="2 4" id="KW-0238">DNA-binding</keyword>
<evidence type="ECO:0000259" key="6">
    <source>
        <dbReference type="PROSITE" id="PS50977"/>
    </source>
</evidence>
<dbReference type="RefSeq" id="WP_142258248.1">
    <property type="nucleotide sequence ID" value="NZ_BMPV01000008.1"/>
</dbReference>
<dbReference type="GO" id="GO:0000976">
    <property type="term" value="F:transcription cis-regulatory region binding"/>
    <property type="evidence" value="ECO:0007669"/>
    <property type="project" value="TreeGrafter"/>
</dbReference>
<dbReference type="SUPFAM" id="SSF46689">
    <property type="entry name" value="Homeodomain-like"/>
    <property type="match status" value="1"/>
</dbReference>
<comment type="caution">
    <text evidence="7">The sequence shown here is derived from an EMBL/GenBank/DDBJ whole genome shotgun (WGS) entry which is preliminary data.</text>
</comment>
<feature type="region of interest" description="Disordered" evidence="5">
    <location>
        <begin position="1"/>
        <end position="28"/>
    </location>
</feature>
<proteinExistence type="predicted"/>
<feature type="compositionally biased region" description="Basic and acidic residues" evidence="5">
    <location>
        <begin position="1"/>
        <end position="10"/>
    </location>
</feature>
<feature type="DNA-binding region" description="H-T-H motif" evidence="4">
    <location>
        <begin position="53"/>
        <end position="72"/>
    </location>
</feature>
<organism evidence="7 8">
    <name type="scientific">Thermopolyspora flexuosa</name>
    <dbReference type="NCBI Taxonomy" id="103836"/>
    <lineage>
        <taxon>Bacteria</taxon>
        <taxon>Bacillati</taxon>
        <taxon>Actinomycetota</taxon>
        <taxon>Actinomycetes</taxon>
        <taxon>Streptosporangiales</taxon>
        <taxon>Streptosporangiaceae</taxon>
        <taxon>Thermopolyspora</taxon>
    </lineage>
</organism>
<dbReference type="GO" id="GO:0045892">
    <property type="term" value="P:negative regulation of DNA-templated transcription"/>
    <property type="evidence" value="ECO:0007669"/>
    <property type="project" value="InterPro"/>
</dbReference>
<evidence type="ECO:0000313" key="7">
    <source>
        <dbReference type="EMBL" id="TQM74014.1"/>
    </source>
</evidence>
<dbReference type="PANTHER" id="PTHR30055:SF151">
    <property type="entry name" value="TRANSCRIPTIONAL REGULATORY PROTEIN"/>
    <property type="match status" value="1"/>
</dbReference>
<dbReference type="AlphaFoldDB" id="A0A543ITW7"/>
<gene>
    <name evidence="7" type="ORF">FHX40_0675</name>
</gene>
<accession>A0A543ITW7</accession>
<evidence type="ECO:0000256" key="4">
    <source>
        <dbReference type="PROSITE-ProRule" id="PRU00335"/>
    </source>
</evidence>
<evidence type="ECO:0000256" key="5">
    <source>
        <dbReference type="SAM" id="MobiDB-lite"/>
    </source>
</evidence>
<dbReference type="InterPro" id="IPR036271">
    <property type="entry name" value="Tet_transcr_reg_TetR-rel_C_sf"/>
</dbReference>
<keyword evidence="3" id="KW-0804">Transcription</keyword>
<keyword evidence="8" id="KW-1185">Reference proteome</keyword>
<protein>
    <submittedName>
        <fullName evidence="7">TetR family transcriptional regulator</fullName>
    </submittedName>
</protein>
<evidence type="ECO:0000313" key="8">
    <source>
        <dbReference type="Proteomes" id="UP000319213"/>
    </source>
</evidence>